<keyword evidence="2" id="KW-1185">Reference proteome</keyword>
<proteinExistence type="predicted"/>
<dbReference type="EMBL" id="CM043015">
    <property type="protein sequence ID" value="KAI4469327.1"/>
    <property type="molecule type" value="Genomic_DNA"/>
</dbReference>
<comment type="caution">
    <text evidence="1">The sequence shown here is derived from an EMBL/GenBank/DDBJ whole genome shotgun (WGS) entry which is preliminary data.</text>
</comment>
<protein>
    <submittedName>
        <fullName evidence="1">Acetyl-coa c-acyltransferase</fullName>
    </submittedName>
</protein>
<reference evidence="1" key="1">
    <citation type="submission" date="2022-04" db="EMBL/GenBank/DDBJ databases">
        <title>Chromosome-scale genome assembly of Holotrichia oblita Faldermann.</title>
        <authorList>
            <person name="Rongchong L."/>
        </authorList>
    </citation>
    <scope>NUCLEOTIDE SEQUENCE</scope>
    <source>
        <strain evidence="1">81SQS9</strain>
    </source>
</reference>
<evidence type="ECO:0000313" key="1">
    <source>
        <dbReference type="EMBL" id="KAI4469327.1"/>
    </source>
</evidence>
<gene>
    <name evidence="1" type="ORF">MML48_1g00046</name>
</gene>
<evidence type="ECO:0000313" key="2">
    <source>
        <dbReference type="Proteomes" id="UP001056778"/>
    </source>
</evidence>
<sequence length="907" mass="96611">MNIAVCIKQVPDTTEIKLDPVTGTMIREGVPSIMNPDDKCGLEMALQLRDRFGAHVTVLTMGPMQADAILRESFAMGADRAILLSDRKFAGADTLATSNTLAGALRNIPFDLVITGRQAIDGDTAQVGPQIAEHLDLPQVTYVENVEFDGERKLTVKKTTEEGYQILEVETPCVLTVLSSGNKPRYMSVRGIVEAYGREVEVWNAGNVDVDGQKLGLAGSPTRVWKSFTRGAKAAGEIYEVEPPEAVEIIVRKLKEKFNVSLELLGKARELATALGQEVCAVLAGDNIRVLAGDCVAYGADRVFVAEAPELRHYMTEPYTQALCQIVREYNPDILLIGATTIGRDLGPRLSARLATGLTADCTGLDISEDGNLMMTRPAFGGNLMATILCREHRPQMSTVRPGVMRIRERENGRKGEIIDVVPVFDASKFRVKLVQTVRQQKKLIDITDANILVSGGRGVGTAEGFEMLARFAATIGAEVSSSRAMVDAGVMGHERQVGQTGKTVRPEVYIIAARRTAIGKFLGTLTPVPAADLAATVIRAIIAQTGIDPASIDEVIVGNVLSAGLGQGVARQAAIKGGIPKEVPAYGVNMICGSGMKAIINARNTILAGQADLILAGGTESMSRTGFLTSGTVRTGHKMGSITALDLMVHDGLTDAFSGEHMGLTAENIAVRYGITRGEQDRFAYESQRRAIAAIDGGKFRDEIVPVTIESRKETVNFDVDEFPNRSTNLEKLGSLPPAFRKDGTVTAGNASGINDGASFVLVASEKIVRELGLRPLVEIESTGQGGVDPAIMGMGPVSAIAQALGKSGHKLNDMDLIELNEAFAAQSLGVIRQLAEDHGTTEEWIAEHTNVNGGALALGHPIGASGNRIVVSLIHEMKRSDSTLGLASLCIGGGMGTAMVLRNVR</sequence>
<accession>A0ACB9TR18</accession>
<name>A0ACB9TR18_HOLOL</name>
<organism evidence="1 2">
    <name type="scientific">Holotrichia oblita</name>
    <name type="common">Chafer beetle</name>
    <dbReference type="NCBI Taxonomy" id="644536"/>
    <lineage>
        <taxon>Eukaryota</taxon>
        <taxon>Metazoa</taxon>
        <taxon>Ecdysozoa</taxon>
        <taxon>Arthropoda</taxon>
        <taxon>Hexapoda</taxon>
        <taxon>Insecta</taxon>
        <taxon>Pterygota</taxon>
        <taxon>Neoptera</taxon>
        <taxon>Endopterygota</taxon>
        <taxon>Coleoptera</taxon>
        <taxon>Polyphaga</taxon>
        <taxon>Scarabaeiformia</taxon>
        <taxon>Scarabaeidae</taxon>
        <taxon>Melolonthinae</taxon>
        <taxon>Holotrichia</taxon>
    </lineage>
</organism>
<dbReference type="Proteomes" id="UP001056778">
    <property type="component" value="Chromosome 1"/>
</dbReference>